<dbReference type="RefSeq" id="WP_154808378.1">
    <property type="nucleotide sequence ID" value="NZ_VIAQ01000006.1"/>
</dbReference>
<gene>
    <name evidence="1" type="ORF">FKV42_00960</name>
</gene>
<protein>
    <submittedName>
        <fullName evidence="1">Uncharacterized protein</fullName>
    </submittedName>
</protein>
<sequence>MTTMAYISSGSSSDDLQALKENPLIQEYASMDDEIYNLIKATNPTLLMFVDLAKKIVSGGNE</sequence>
<evidence type="ECO:0000313" key="1">
    <source>
        <dbReference type="EMBL" id="TQD28273.1"/>
    </source>
</evidence>
<evidence type="ECO:0000313" key="2">
    <source>
        <dbReference type="Proteomes" id="UP000319335"/>
    </source>
</evidence>
<accession>A0A7Z8P377</accession>
<comment type="caution">
    <text evidence="1">The sequence shown here is derived from an EMBL/GenBank/DDBJ whole genome shotgun (WGS) entry which is preliminary data.</text>
</comment>
<keyword evidence="2" id="KW-1185">Reference proteome</keyword>
<dbReference type="Proteomes" id="UP000319335">
    <property type="component" value="Unassembled WGS sequence"/>
</dbReference>
<organism evidence="1 2">
    <name type="scientific">Methanolobus vulcani</name>
    <dbReference type="NCBI Taxonomy" id="38026"/>
    <lineage>
        <taxon>Archaea</taxon>
        <taxon>Methanobacteriati</taxon>
        <taxon>Methanobacteriota</taxon>
        <taxon>Stenosarchaea group</taxon>
        <taxon>Methanomicrobia</taxon>
        <taxon>Methanosarcinales</taxon>
        <taxon>Methanosarcinaceae</taxon>
        <taxon>Methanolobus</taxon>
    </lineage>
</organism>
<dbReference type="OrthoDB" id="142562at2157"/>
<proteinExistence type="predicted"/>
<dbReference type="EMBL" id="VIAQ01000006">
    <property type="protein sequence ID" value="TQD28273.1"/>
    <property type="molecule type" value="Genomic_DNA"/>
</dbReference>
<name>A0A7Z8P377_9EURY</name>
<dbReference type="AlphaFoldDB" id="A0A7Z8P377"/>
<reference evidence="1 2" key="1">
    <citation type="submission" date="2019-06" db="EMBL/GenBank/DDBJ databases">
        <title>Draft genome sequence of Methanolobus vulcani B1d.</title>
        <authorList>
            <person name="Creighbaum A.J."/>
            <person name="Ticak T."/>
            <person name="Hariraju D."/>
            <person name="Arivett B.A."/>
            <person name="Ferguson D.J.Jr."/>
        </authorList>
    </citation>
    <scope>NUCLEOTIDE SEQUENCE [LARGE SCALE GENOMIC DNA]</scope>
    <source>
        <strain evidence="1 2">B1d</strain>
    </source>
</reference>